<dbReference type="EMBL" id="JAPNKA010000001">
    <property type="protein sequence ID" value="MCY1078316.1"/>
    <property type="molecule type" value="Genomic_DNA"/>
</dbReference>
<dbReference type="Proteomes" id="UP001207654">
    <property type="component" value="Unassembled WGS sequence"/>
</dbReference>
<accession>A0ABT4A9J2</accession>
<sequence>MQFFQLSTLGDMKNPELALTWGTPEGMEMRGYTLGRGKPATPHYPKRARVSLREDHAGIQLSSLLGNADNYLVVHKDVKQVIAEHCQGVEVEYLPFDLYDHRKRLYSRDYLFINPIGTRDCLEPVASGVEIGPEGGVIHVAQCVLDPKKAEALPALFRPVEKPAAYIVSQPLAEALRARGFTNIIFTPLTFSAAT</sequence>
<organism evidence="1 2">
    <name type="scientific">Archangium lansingense</name>
    <dbReference type="NCBI Taxonomy" id="2995310"/>
    <lineage>
        <taxon>Bacteria</taxon>
        <taxon>Pseudomonadati</taxon>
        <taxon>Myxococcota</taxon>
        <taxon>Myxococcia</taxon>
        <taxon>Myxococcales</taxon>
        <taxon>Cystobacterineae</taxon>
        <taxon>Archangiaceae</taxon>
        <taxon>Archangium</taxon>
    </lineage>
</organism>
<evidence type="ECO:0000313" key="2">
    <source>
        <dbReference type="Proteomes" id="UP001207654"/>
    </source>
</evidence>
<dbReference type="RefSeq" id="WP_267537103.1">
    <property type="nucleotide sequence ID" value="NZ_JAPNKA010000001.1"/>
</dbReference>
<comment type="caution">
    <text evidence="1">The sequence shown here is derived from an EMBL/GenBank/DDBJ whole genome shotgun (WGS) entry which is preliminary data.</text>
</comment>
<keyword evidence="2" id="KW-1185">Reference proteome</keyword>
<proteinExistence type="predicted"/>
<evidence type="ECO:0000313" key="1">
    <source>
        <dbReference type="EMBL" id="MCY1078316.1"/>
    </source>
</evidence>
<gene>
    <name evidence="1" type="ORF">OV287_27950</name>
</gene>
<reference evidence="1 2" key="1">
    <citation type="submission" date="2022-11" db="EMBL/GenBank/DDBJ databases">
        <title>Minimal conservation of predation-associated metabolite biosynthetic gene clusters underscores biosynthetic potential of Myxococcota including descriptions for ten novel species: Archangium lansinium sp. nov., Myxococcus landrumus sp. nov., Nannocystis bai.</title>
        <authorList>
            <person name="Ahearne A."/>
            <person name="Stevens C."/>
            <person name="Phillips K."/>
        </authorList>
    </citation>
    <scope>NUCLEOTIDE SEQUENCE [LARGE SCALE GENOMIC DNA]</scope>
    <source>
        <strain evidence="1 2">MIWBW</strain>
    </source>
</reference>
<name>A0ABT4A9J2_9BACT</name>
<protein>
    <submittedName>
        <fullName evidence="1">Uncharacterized protein</fullName>
    </submittedName>
</protein>